<accession>A0A2N3LCR3</accession>
<evidence type="ECO:0008006" key="3">
    <source>
        <dbReference type="Google" id="ProtNLM"/>
    </source>
</evidence>
<gene>
    <name evidence="1" type="ORF">CWO92_24425</name>
</gene>
<proteinExistence type="predicted"/>
<dbReference type="Gene3D" id="3.90.175.10">
    <property type="entry name" value="Diphtheria Toxin, domain 1"/>
    <property type="match status" value="1"/>
</dbReference>
<name>A0A2N3LCR3_9BACI</name>
<dbReference type="SUPFAM" id="SSF56399">
    <property type="entry name" value="ADP-ribosylation"/>
    <property type="match status" value="1"/>
</dbReference>
<organism evidence="1 2">
    <name type="scientific">Heyndrickxia camelliae</name>
    <dbReference type="NCBI Taxonomy" id="1707093"/>
    <lineage>
        <taxon>Bacteria</taxon>
        <taxon>Bacillati</taxon>
        <taxon>Bacillota</taxon>
        <taxon>Bacilli</taxon>
        <taxon>Bacillales</taxon>
        <taxon>Bacillaceae</taxon>
        <taxon>Heyndrickxia</taxon>
    </lineage>
</organism>
<dbReference type="OrthoDB" id="274805at2"/>
<protein>
    <recommendedName>
        <fullName evidence="3">DUF3990 domain-containing protein</fullName>
    </recommendedName>
</protein>
<dbReference type="RefSeq" id="WP_101356787.1">
    <property type="nucleotide sequence ID" value="NZ_PIQO01000044.1"/>
</dbReference>
<evidence type="ECO:0000313" key="2">
    <source>
        <dbReference type="Proteomes" id="UP000233440"/>
    </source>
</evidence>
<sequence length="201" mass="23886">MTSELEIVGYHGTFEEHVQNILNDGFQPEFRPNHWLGQGTYFYTEKKLAHWFINRNSETDPKKKGKGNILVIIKALINEKKEKVLNLDNPEEIDIFFSRINDLYDELKHVQFTEDEHINMCTVIDILAEVYGWNVIIKTFEPQFKPSYGAVNTHWFDKNVFPLNIRYKETQICIRNNNCVKTMEVEYPNDKYRYPANIRFS</sequence>
<reference evidence="1 2" key="1">
    <citation type="submission" date="2017-11" db="EMBL/GenBank/DDBJ databases">
        <title>Bacillus camelliae sp. nov., isolated from pu'er tea.</title>
        <authorList>
            <person name="Niu L."/>
        </authorList>
    </citation>
    <scope>NUCLEOTIDE SEQUENCE [LARGE SCALE GENOMIC DNA]</scope>
    <source>
        <strain evidence="1 2">7578-1</strain>
    </source>
</reference>
<evidence type="ECO:0000313" key="1">
    <source>
        <dbReference type="EMBL" id="PKR82452.1"/>
    </source>
</evidence>
<comment type="caution">
    <text evidence="1">The sequence shown here is derived from an EMBL/GenBank/DDBJ whole genome shotgun (WGS) entry which is preliminary data.</text>
</comment>
<dbReference type="AlphaFoldDB" id="A0A2N3LCR3"/>
<dbReference type="Proteomes" id="UP000233440">
    <property type="component" value="Unassembled WGS sequence"/>
</dbReference>
<keyword evidence="2" id="KW-1185">Reference proteome</keyword>
<dbReference type="EMBL" id="PIQO01000044">
    <property type="protein sequence ID" value="PKR82452.1"/>
    <property type="molecule type" value="Genomic_DNA"/>
</dbReference>